<name>A0A381P9B5_9ZZZZ</name>
<dbReference type="SUPFAM" id="SSF141091">
    <property type="entry name" value="L21p-like"/>
    <property type="match status" value="1"/>
</dbReference>
<dbReference type="InterPro" id="IPR028909">
    <property type="entry name" value="bL21-like"/>
</dbReference>
<dbReference type="GO" id="GO:0005840">
    <property type="term" value="C:ribosome"/>
    <property type="evidence" value="ECO:0007669"/>
    <property type="project" value="UniProtKB-KW"/>
</dbReference>
<dbReference type="GO" id="GO:0003735">
    <property type="term" value="F:structural constituent of ribosome"/>
    <property type="evidence" value="ECO:0007669"/>
    <property type="project" value="InterPro"/>
</dbReference>
<dbReference type="EMBL" id="UINC01000911">
    <property type="protein sequence ID" value="SUZ63204.1"/>
    <property type="molecule type" value="Genomic_DNA"/>
</dbReference>
<dbReference type="InterPro" id="IPR018258">
    <property type="entry name" value="Ribosomal_bL21_CS"/>
</dbReference>
<proteinExistence type="inferred from homology"/>
<evidence type="ECO:0000313" key="6">
    <source>
        <dbReference type="EMBL" id="SUZ63204.1"/>
    </source>
</evidence>
<evidence type="ECO:0000256" key="5">
    <source>
        <dbReference type="ARBA" id="ARBA00023274"/>
    </source>
</evidence>
<sequence length="104" mass="11664">MYAVFQTGGKHFRAEPGARLRIPSLDVKPGDSVTFDHVLLAADGAEDVKVGTPIVDGALVKAEVIRHGRTKKLIVFKRKRRKGYRKKQGHRQNFTEIRVDEIVA</sequence>
<dbReference type="InterPro" id="IPR036164">
    <property type="entry name" value="bL21-like_sf"/>
</dbReference>
<reference evidence="6" key="1">
    <citation type="submission" date="2018-05" db="EMBL/GenBank/DDBJ databases">
        <authorList>
            <person name="Lanie J.A."/>
            <person name="Ng W.-L."/>
            <person name="Kazmierczak K.M."/>
            <person name="Andrzejewski T.M."/>
            <person name="Davidsen T.M."/>
            <person name="Wayne K.J."/>
            <person name="Tettelin H."/>
            <person name="Glass J.I."/>
            <person name="Rusch D."/>
            <person name="Podicherti R."/>
            <person name="Tsui H.-C.T."/>
            <person name="Winkler M.E."/>
        </authorList>
    </citation>
    <scope>NUCLEOTIDE SEQUENCE</scope>
</reference>
<dbReference type="Pfam" id="PF00829">
    <property type="entry name" value="Ribosomal_L21p"/>
    <property type="match status" value="1"/>
</dbReference>
<dbReference type="GO" id="GO:0019843">
    <property type="term" value="F:rRNA binding"/>
    <property type="evidence" value="ECO:0007669"/>
    <property type="project" value="UniProtKB-KW"/>
</dbReference>
<dbReference type="AlphaFoldDB" id="A0A381P9B5"/>
<organism evidence="6">
    <name type="scientific">marine metagenome</name>
    <dbReference type="NCBI Taxonomy" id="408172"/>
    <lineage>
        <taxon>unclassified sequences</taxon>
        <taxon>metagenomes</taxon>
        <taxon>ecological metagenomes</taxon>
    </lineage>
</organism>
<dbReference type="InterPro" id="IPR001787">
    <property type="entry name" value="Ribosomal_bL21"/>
</dbReference>
<dbReference type="NCBIfam" id="TIGR00061">
    <property type="entry name" value="L21"/>
    <property type="match status" value="1"/>
</dbReference>
<keyword evidence="2" id="KW-0699">rRNA-binding</keyword>
<keyword evidence="5" id="KW-0687">Ribonucleoprotein</keyword>
<evidence type="ECO:0008006" key="7">
    <source>
        <dbReference type="Google" id="ProtNLM"/>
    </source>
</evidence>
<comment type="similarity">
    <text evidence="1">Belongs to the bacterial ribosomal protein bL21 family.</text>
</comment>
<dbReference type="PROSITE" id="PS01169">
    <property type="entry name" value="RIBOSOMAL_L21"/>
    <property type="match status" value="1"/>
</dbReference>
<gene>
    <name evidence="6" type="ORF">METZ01_LOCUS16058</name>
</gene>
<dbReference type="GO" id="GO:1990904">
    <property type="term" value="C:ribonucleoprotein complex"/>
    <property type="evidence" value="ECO:0007669"/>
    <property type="project" value="UniProtKB-KW"/>
</dbReference>
<dbReference type="GO" id="GO:0006412">
    <property type="term" value="P:translation"/>
    <property type="evidence" value="ECO:0007669"/>
    <property type="project" value="InterPro"/>
</dbReference>
<protein>
    <recommendedName>
        <fullName evidence="7">50S ribosomal protein L21</fullName>
    </recommendedName>
</protein>
<dbReference type="GO" id="GO:0005737">
    <property type="term" value="C:cytoplasm"/>
    <property type="evidence" value="ECO:0007669"/>
    <property type="project" value="UniProtKB-ARBA"/>
</dbReference>
<keyword evidence="4" id="KW-0689">Ribosomal protein</keyword>
<evidence type="ECO:0000256" key="1">
    <source>
        <dbReference type="ARBA" id="ARBA00008563"/>
    </source>
</evidence>
<evidence type="ECO:0000256" key="4">
    <source>
        <dbReference type="ARBA" id="ARBA00022980"/>
    </source>
</evidence>
<evidence type="ECO:0000256" key="2">
    <source>
        <dbReference type="ARBA" id="ARBA00022730"/>
    </source>
</evidence>
<dbReference type="HAMAP" id="MF_01363">
    <property type="entry name" value="Ribosomal_bL21"/>
    <property type="match status" value="1"/>
</dbReference>
<accession>A0A381P9B5</accession>
<dbReference type="PANTHER" id="PTHR21349">
    <property type="entry name" value="50S RIBOSOMAL PROTEIN L21"/>
    <property type="match status" value="1"/>
</dbReference>
<keyword evidence="3" id="KW-0694">RNA-binding</keyword>
<evidence type="ECO:0000256" key="3">
    <source>
        <dbReference type="ARBA" id="ARBA00022884"/>
    </source>
</evidence>
<dbReference type="PANTHER" id="PTHR21349:SF0">
    <property type="entry name" value="LARGE RIBOSOMAL SUBUNIT PROTEIN BL21M"/>
    <property type="match status" value="1"/>
</dbReference>